<dbReference type="EMBL" id="JBFXLT010000047">
    <property type="protein sequence ID" value="KAL2812471.1"/>
    <property type="molecule type" value="Genomic_DNA"/>
</dbReference>
<gene>
    <name evidence="2" type="ORF">BJX63DRAFT_396330</name>
</gene>
<accession>A0ABR4HAL4</accession>
<evidence type="ECO:0000313" key="2">
    <source>
        <dbReference type="EMBL" id="KAL2812471.1"/>
    </source>
</evidence>
<feature type="region of interest" description="Disordered" evidence="1">
    <location>
        <begin position="191"/>
        <end position="229"/>
    </location>
</feature>
<sequence>MSDGDDAVNYPQPAWDDLNFGPKLDLDALPDPPDEYNPIGYTKLLRFTSQRRPTKKDALRWRRFYFWGIKYEWGRCLIAAMEVAFRKLLWYTAPHHQPRDWDEWDAMLGDAGPRTIDYTKIPWNRSKATLQRQGLLYMPVSRHFAQLPDENGPLPAYFHRPANAPAHWSDAMVYQSEQIVRLAFTSVPRSAYRRRPMQQAGTTNPNTATASAGNDSDSDAETAPIPTGPALSMEAGQHQGTVQEVKEAVERAILKVAYAGLERHPDAALREPPRAKIVTTETDILRSTICSTMANSHVRLRVDEVGHLFIDHGGVSWALKGRGPVYTNDSSVIDCMITAGVLLDAGSTNADRCDAHWEARLNGLQRAFIELCDANWDLCSPETGAQMKGALVQMVQHFVPQFGDQTPDAVALLWKMVAQHLGQFALKFDQTSTPCRCSAAPETFETKQACYMAPQFQREDATGVVMQTLFERTFQARQISRCAGCGEEGDVLERSFHPLPLRMAVTLDPRVSILDHTKDVNVIFRTPGEVEPNTHATYRWLGGIYKNGEGAYRVFWNDTRRGEMDHGRVCQYDPAFDGLIVSEELQDPPEEHRVPPQWWYNKPLPLLFYERVMNPSGDLLKAARNTIREMWNDYTMGIPTLDSHEPWRTTEHVRPSKSDYPWHPFEVVKPPDAQRFHAADAPYAPPWPSNSRTVS</sequence>
<organism evidence="2 3">
    <name type="scientific">Aspergillus granulosus</name>
    <dbReference type="NCBI Taxonomy" id="176169"/>
    <lineage>
        <taxon>Eukaryota</taxon>
        <taxon>Fungi</taxon>
        <taxon>Dikarya</taxon>
        <taxon>Ascomycota</taxon>
        <taxon>Pezizomycotina</taxon>
        <taxon>Eurotiomycetes</taxon>
        <taxon>Eurotiomycetidae</taxon>
        <taxon>Eurotiales</taxon>
        <taxon>Aspergillaceae</taxon>
        <taxon>Aspergillus</taxon>
        <taxon>Aspergillus subgen. Nidulantes</taxon>
    </lineage>
</organism>
<evidence type="ECO:0000313" key="3">
    <source>
        <dbReference type="Proteomes" id="UP001610334"/>
    </source>
</evidence>
<dbReference type="Proteomes" id="UP001610334">
    <property type="component" value="Unassembled WGS sequence"/>
</dbReference>
<comment type="caution">
    <text evidence="2">The sequence shown here is derived from an EMBL/GenBank/DDBJ whole genome shotgun (WGS) entry which is preliminary data.</text>
</comment>
<evidence type="ECO:0000256" key="1">
    <source>
        <dbReference type="SAM" id="MobiDB-lite"/>
    </source>
</evidence>
<reference evidence="2 3" key="1">
    <citation type="submission" date="2024-07" db="EMBL/GenBank/DDBJ databases">
        <title>Section-level genome sequencing and comparative genomics of Aspergillus sections Usti and Cavernicolus.</title>
        <authorList>
            <consortium name="Lawrence Berkeley National Laboratory"/>
            <person name="Nybo J.L."/>
            <person name="Vesth T.C."/>
            <person name="Theobald S."/>
            <person name="Frisvad J.C."/>
            <person name="Larsen T.O."/>
            <person name="Kjaerboelling I."/>
            <person name="Rothschild-Mancinelli K."/>
            <person name="Lyhne E.K."/>
            <person name="Kogle M.E."/>
            <person name="Barry K."/>
            <person name="Clum A."/>
            <person name="Na H."/>
            <person name="Ledsgaard L."/>
            <person name="Lin J."/>
            <person name="Lipzen A."/>
            <person name="Kuo A."/>
            <person name="Riley R."/>
            <person name="Mondo S."/>
            <person name="Labutti K."/>
            <person name="Haridas S."/>
            <person name="Pangalinan J."/>
            <person name="Salamov A.A."/>
            <person name="Simmons B.A."/>
            <person name="Magnuson J.K."/>
            <person name="Chen J."/>
            <person name="Drula E."/>
            <person name="Henrissat B."/>
            <person name="Wiebenga A."/>
            <person name="Lubbers R.J."/>
            <person name="Gomes A.C."/>
            <person name="Makela M.R."/>
            <person name="Stajich J."/>
            <person name="Grigoriev I.V."/>
            <person name="Mortensen U.H."/>
            <person name="De Vries R.P."/>
            <person name="Baker S.E."/>
            <person name="Andersen M.R."/>
        </authorList>
    </citation>
    <scope>NUCLEOTIDE SEQUENCE [LARGE SCALE GENOMIC DNA]</scope>
    <source>
        <strain evidence="2 3">CBS 588.65</strain>
    </source>
</reference>
<name>A0ABR4HAL4_9EURO</name>
<proteinExistence type="predicted"/>
<keyword evidence="3" id="KW-1185">Reference proteome</keyword>
<feature type="compositionally biased region" description="Polar residues" evidence="1">
    <location>
        <begin position="199"/>
        <end position="215"/>
    </location>
</feature>
<protein>
    <submittedName>
        <fullName evidence="2">Uncharacterized protein</fullName>
    </submittedName>
</protein>